<keyword evidence="2" id="KW-1185">Reference proteome</keyword>
<organism evidence="1 2">
    <name type="scientific">Geomobilimonas luticola</name>
    <dbReference type="NCBI Taxonomy" id="1114878"/>
    <lineage>
        <taxon>Bacteria</taxon>
        <taxon>Pseudomonadati</taxon>
        <taxon>Thermodesulfobacteriota</taxon>
        <taxon>Desulfuromonadia</taxon>
        <taxon>Geobacterales</taxon>
        <taxon>Geobacteraceae</taxon>
        <taxon>Geomobilimonas</taxon>
    </lineage>
</organism>
<dbReference type="Proteomes" id="UP000756860">
    <property type="component" value="Unassembled WGS sequence"/>
</dbReference>
<evidence type="ECO:0000313" key="2">
    <source>
        <dbReference type="Proteomes" id="UP000756860"/>
    </source>
</evidence>
<sequence>MFELLEKAILTGLGAAALSQKMAEEFVKDLKEKYKVSEDEGRAFLDKMQSMAKESKSKVAEIAEAEVKKVIDRAGLVPRDEFDRLAKRVEELENRLANNEPGAPC</sequence>
<reference evidence="1 2" key="1">
    <citation type="submission" date="2021-05" db="EMBL/GenBank/DDBJ databases">
        <title>The draft genome of Geobacter luticola JCM 17780.</title>
        <authorList>
            <person name="Xu Z."/>
            <person name="Masuda Y."/>
            <person name="Itoh H."/>
            <person name="Senoo K."/>
        </authorList>
    </citation>
    <scope>NUCLEOTIDE SEQUENCE [LARGE SCALE GENOMIC DNA]</scope>
    <source>
        <strain evidence="1 2">JCM 17780</strain>
    </source>
</reference>
<protein>
    <submittedName>
        <fullName evidence="1">Phasin superfamily protein</fullName>
    </submittedName>
</protein>
<proteinExistence type="predicted"/>
<dbReference type="RefSeq" id="WP_214176773.1">
    <property type="nucleotide sequence ID" value="NZ_JAHCVK010000019.1"/>
</dbReference>
<accession>A0ABS5SIY3</accession>
<name>A0ABS5SIY3_9BACT</name>
<gene>
    <name evidence="1" type="ORF">KI810_17055</name>
</gene>
<evidence type="ECO:0000313" key="1">
    <source>
        <dbReference type="EMBL" id="MBT0654764.1"/>
    </source>
</evidence>
<dbReference type="EMBL" id="JAHCVK010000019">
    <property type="protein sequence ID" value="MBT0654764.1"/>
    <property type="molecule type" value="Genomic_DNA"/>
</dbReference>
<dbReference type="InterPro" id="IPR008769">
    <property type="entry name" value="PhaF_PhaI"/>
</dbReference>
<comment type="caution">
    <text evidence="1">The sequence shown here is derived from an EMBL/GenBank/DDBJ whole genome shotgun (WGS) entry which is preliminary data.</text>
</comment>
<dbReference type="PANTHER" id="PTHR38664">
    <property type="entry name" value="SLR0058 PROTEIN"/>
    <property type="match status" value="1"/>
</dbReference>
<dbReference type="PANTHER" id="PTHR38664:SF1">
    <property type="entry name" value="SLR0058 PROTEIN"/>
    <property type="match status" value="1"/>
</dbReference>